<organism evidence="1 2">
    <name type="scientific">Racocetra persica</name>
    <dbReference type="NCBI Taxonomy" id="160502"/>
    <lineage>
        <taxon>Eukaryota</taxon>
        <taxon>Fungi</taxon>
        <taxon>Fungi incertae sedis</taxon>
        <taxon>Mucoromycota</taxon>
        <taxon>Glomeromycotina</taxon>
        <taxon>Glomeromycetes</taxon>
        <taxon>Diversisporales</taxon>
        <taxon>Gigasporaceae</taxon>
        <taxon>Racocetra</taxon>
    </lineage>
</organism>
<reference evidence="1" key="1">
    <citation type="submission" date="2021-06" db="EMBL/GenBank/DDBJ databases">
        <authorList>
            <person name="Kallberg Y."/>
            <person name="Tangrot J."/>
            <person name="Rosling A."/>
        </authorList>
    </citation>
    <scope>NUCLEOTIDE SEQUENCE</scope>
    <source>
        <strain evidence="1">MA461A</strain>
    </source>
</reference>
<dbReference type="Proteomes" id="UP000789920">
    <property type="component" value="Unassembled WGS sequence"/>
</dbReference>
<protein>
    <submittedName>
        <fullName evidence="1">22729_t:CDS:1</fullName>
    </submittedName>
</protein>
<accession>A0ACA9SN65</accession>
<comment type="caution">
    <text evidence="1">The sequence shown here is derived from an EMBL/GenBank/DDBJ whole genome shotgun (WGS) entry which is preliminary data.</text>
</comment>
<feature type="non-terminal residue" evidence="1">
    <location>
        <position position="69"/>
    </location>
</feature>
<dbReference type="EMBL" id="CAJVQC010143469">
    <property type="protein sequence ID" value="CAG8844636.1"/>
    <property type="molecule type" value="Genomic_DNA"/>
</dbReference>
<proteinExistence type="predicted"/>
<evidence type="ECO:0000313" key="1">
    <source>
        <dbReference type="EMBL" id="CAG8844636.1"/>
    </source>
</evidence>
<gene>
    <name evidence="1" type="ORF">RPERSI_LOCUS33296</name>
</gene>
<evidence type="ECO:0000313" key="2">
    <source>
        <dbReference type="Proteomes" id="UP000789920"/>
    </source>
</evidence>
<keyword evidence="2" id="KW-1185">Reference proteome</keyword>
<sequence length="69" mass="7481">QIHPQPTLSGSHTPSKTTQTGSTIDSDSKGEEEEELVKTSNGNHHNGGESSEAESGSVTYDQKKTRRRK</sequence>
<feature type="non-terminal residue" evidence="1">
    <location>
        <position position="1"/>
    </location>
</feature>
<name>A0ACA9SN65_9GLOM</name>